<reference evidence="1" key="1">
    <citation type="submission" date="2022-07" db="EMBL/GenBank/DDBJ databases">
        <title>Genome Sequence of Lecanicillium saksenae.</title>
        <authorList>
            <person name="Buettner E."/>
        </authorList>
    </citation>
    <scope>NUCLEOTIDE SEQUENCE</scope>
    <source>
        <strain evidence="1">VT-O1</strain>
    </source>
</reference>
<dbReference type="EMBL" id="JANAKD010000784">
    <property type="protein sequence ID" value="KAJ3488535.1"/>
    <property type="molecule type" value="Genomic_DNA"/>
</dbReference>
<accession>A0ACC1QQC8</accession>
<proteinExistence type="predicted"/>
<sequence>MEWLWITGWWTGLALATLFLSRWLHRVINKISRPRDKLRSGILQDLTPTLNDAKFHIIAVPGLGAHPDHTWEAPTSSEPKTAEYQTTKPAKVHLLKDLLPGAFPDARIWTFVHDSTWLIDAPVKTTEEIGACLIKEVKEKQKISRLPIIFIGHSLGDIIIKQALCRSEAQDVINHTAGVVFLGAPHQGSAASAAGALLASLTGILGSDTTLLLSLKTHDTGLSNLAASFDSCVASSDRRPRKVPVISFYETKKTYLLGISLGVVVPRDSATVHADANESHSIETDHSGLNKCSGTSDALFKQLRKAILRLKVPSLLEQADAWIRYRQYTPERLRIERLSGESLAMDQCYVNLAIIEQHDQGTDKSRKQATTSSPFPLFARQNIDTPSETMQVELPTVFNEREGSNGLLMRPTRIFIRGRAGVGKSTLCKKIVSEFTKGTWGQWNELFDRVLWVPLRNLKLPERHNRPKYTFEDLLSHEFSLPTNGQNLARELSGILETENSKTLFLLDGLDEVSQDLTDDSGMHRFLATLLNQPNVIITSRPSTRPPPNLDLELETIGFSLDQVHEYIEKSFTNSTTGEKERAKIDKVKSFLEERWLIQELKKDIVRLGKANQGYTEDAHTAEIEDRIAAEIELVECLAFNGLHNDIVDFTPLHRASMVKLWPAQKLSLDETLSRLSFFRTSDTKQRAKYRNYHFIHLTYQEYFAAQYFALDWISAIEGKPVDLIGLTHQRLVMYCLSEISSNFPGRAALEAQLAQWLSFECRFYNASSLASEVEFPERALKAALLYKAGQNQALILKSLSKRSFISPNILEHVAAQLDNSDIDVAKAARKLLVERPVLPDEVLTALARRLNDEDPTVRAAAVLMLGSRSTVPDMMLATLAELLTHENGSVRANALKVLGNKLALPDEVLAAVAGRLDDEDCCMRKAAVEALGRRPTLPENLLMAVAGRLSDENQDVQITTIATLSGSSVLPKAVLVAMARKINDKDLRVGIAAIKAFQGWPILPDEVLVAVVGGLKSKDWGAAEAAKKLLGRESALPNEVLVAGWLDKSRTIQKAAMIALVERSTLSSEVLAAVARRLDDTHATIRRAAVRVFGKGLVLSEEVLAAITRRLDDIDKTVRTATVEVLGGRPALPERTLEAVVRRLCDKASAVRQAAIVVLGGRPILSDEILSAIISQLDSTDSTIREAAVVVLGKRPALPDKVQVVLARRLDDDDFGVQMATVRALGSRSELSDEILAAIARRLDDKSATLREVALEVLGKRPVLPDSVLASMRRLLNDKSSRTHTRVATIRGLGGRPALPAKVLAEVAQLLDDEKPSVRIAVLYAFGERLILSDMVLVAIASRLYDKDWFVRQLAVSFLNKRSVLPDEALVVVAQALEDECQIMREKAVKIIGSRSPLPDEVLTALGRRFNDENRFVRDTAISAFMRNHDRVYRKRHLVVLLYKALLIRSFQEHTSWYIKDGTTFIDTPEGISKFAIDAHQHEVVEWINEARPAWCPYTSS</sequence>
<evidence type="ECO:0000313" key="1">
    <source>
        <dbReference type="EMBL" id="KAJ3488535.1"/>
    </source>
</evidence>
<comment type="caution">
    <text evidence="1">The sequence shown here is derived from an EMBL/GenBank/DDBJ whole genome shotgun (WGS) entry which is preliminary data.</text>
</comment>
<protein>
    <submittedName>
        <fullName evidence="1">Uncharacterized protein</fullName>
    </submittedName>
</protein>
<dbReference type="Proteomes" id="UP001148737">
    <property type="component" value="Unassembled WGS sequence"/>
</dbReference>
<keyword evidence="2" id="KW-1185">Reference proteome</keyword>
<name>A0ACC1QQC8_9HYPO</name>
<organism evidence="1 2">
    <name type="scientific">Lecanicillium saksenae</name>
    <dbReference type="NCBI Taxonomy" id="468837"/>
    <lineage>
        <taxon>Eukaryota</taxon>
        <taxon>Fungi</taxon>
        <taxon>Dikarya</taxon>
        <taxon>Ascomycota</taxon>
        <taxon>Pezizomycotina</taxon>
        <taxon>Sordariomycetes</taxon>
        <taxon>Hypocreomycetidae</taxon>
        <taxon>Hypocreales</taxon>
        <taxon>Cordycipitaceae</taxon>
        <taxon>Lecanicillium</taxon>
    </lineage>
</organism>
<gene>
    <name evidence="1" type="ORF">NLG97_g6181</name>
</gene>
<evidence type="ECO:0000313" key="2">
    <source>
        <dbReference type="Proteomes" id="UP001148737"/>
    </source>
</evidence>